<comment type="caution">
    <text evidence="3">The sequence shown here is derived from an EMBL/GenBank/DDBJ whole genome shotgun (WGS) entry which is preliminary data.</text>
</comment>
<dbReference type="PANTHER" id="PTHR38248:SF2">
    <property type="entry name" value="FUNK1 11"/>
    <property type="match status" value="1"/>
</dbReference>
<feature type="region of interest" description="Disordered" evidence="1">
    <location>
        <begin position="500"/>
        <end position="543"/>
    </location>
</feature>
<dbReference type="GO" id="GO:0004672">
    <property type="term" value="F:protein kinase activity"/>
    <property type="evidence" value="ECO:0007669"/>
    <property type="project" value="InterPro"/>
</dbReference>
<dbReference type="SUPFAM" id="SSF56112">
    <property type="entry name" value="Protein kinase-like (PK-like)"/>
    <property type="match status" value="1"/>
</dbReference>
<dbReference type="InterPro" id="IPR008266">
    <property type="entry name" value="Tyr_kinase_AS"/>
</dbReference>
<evidence type="ECO:0000313" key="4">
    <source>
        <dbReference type="Proteomes" id="UP000714275"/>
    </source>
</evidence>
<sequence length="543" mass="60864">MDYRLKNSISGKKTWADVLTNIEITKSELVQGNDIPIFLGVATKGYLIMREQLWRRFVVLFSITNLQLRAHYMDRSGMIISQPVLIGPSAMCFVDVLNAMTLSDLSSLGFDPTIHVCTDLCSTGSHSVLPEGVDVMPEGTKGWVMDNDGEVYWIMATLWKSREQNLQLKDCWVDAESLDHEVMLLRAVDGIPNVVTLKKYWDVQYTGQSDCTLTIHEHIREYLPEAPIYSNKSLPELVNVFQDLVVAHEAMVTQRNILHGDLSPNNIIIYDRKGYFIDFDHAKFLTNRKVVDSRGTGTVPYISYHLLKLMGDNPHLSVINHRASDDLESLFYIFLEFTTTYEGPSGKVSAEGVQPVNAPRWRKAYLTMDKDGLGTSGSLKKEFLMEKCLRYDPTPYFQACRPILEEWRKAIGDALHDEQELSHKEILNIIQQQRIQSLPGSLTLPSVASLPASSVTTPPPTSLPLPARPHHPTSLPPASLPPPIFEAMTQDTHIRPHHLGRKMQTQPSELPSTSSVTRDTISPSASGTMAPPLHSPFPPLLDS</sequence>
<dbReference type="InterPro" id="IPR000719">
    <property type="entry name" value="Prot_kinase_dom"/>
</dbReference>
<accession>A0A9P6ZJ76</accession>
<feature type="compositionally biased region" description="Polar residues" evidence="1">
    <location>
        <begin position="503"/>
        <end position="527"/>
    </location>
</feature>
<organism evidence="3 4">
    <name type="scientific">Suillus placidus</name>
    <dbReference type="NCBI Taxonomy" id="48579"/>
    <lineage>
        <taxon>Eukaryota</taxon>
        <taxon>Fungi</taxon>
        <taxon>Dikarya</taxon>
        <taxon>Basidiomycota</taxon>
        <taxon>Agaricomycotina</taxon>
        <taxon>Agaricomycetes</taxon>
        <taxon>Agaricomycetidae</taxon>
        <taxon>Boletales</taxon>
        <taxon>Suillineae</taxon>
        <taxon>Suillaceae</taxon>
        <taxon>Suillus</taxon>
    </lineage>
</organism>
<evidence type="ECO:0000313" key="3">
    <source>
        <dbReference type="EMBL" id="KAG1768592.1"/>
    </source>
</evidence>
<dbReference type="GO" id="GO:0005524">
    <property type="term" value="F:ATP binding"/>
    <property type="evidence" value="ECO:0007669"/>
    <property type="project" value="InterPro"/>
</dbReference>
<dbReference type="PROSITE" id="PS50011">
    <property type="entry name" value="PROTEIN_KINASE_DOM"/>
    <property type="match status" value="1"/>
</dbReference>
<feature type="compositionally biased region" description="Pro residues" evidence="1">
    <location>
        <begin position="457"/>
        <end position="467"/>
    </location>
</feature>
<dbReference type="SMART" id="SM00220">
    <property type="entry name" value="S_TKc"/>
    <property type="match status" value="1"/>
</dbReference>
<proteinExistence type="predicted"/>
<dbReference type="PANTHER" id="PTHR38248">
    <property type="entry name" value="FUNK1 6"/>
    <property type="match status" value="1"/>
</dbReference>
<dbReference type="InterPro" id="IPR040976">
    <property type="entry name" value="Pkinase_fungal"/>
</dbReference>
<evidence type="ECO:0000259" key="2">
    <source>
        <dbReference type="PROSITE" id="PS50011"/>
    </source>
</evidence>
<gene>
    <name evidence="3" type="ORF">EV702DRAFT_1203220</name>
</gene>
<feature type="domain" description="Protein kinase" evidence="2">
    <location>
        <begin position="130"/>
        <end position="408"/>
    </location>
</feature>
<dbReference type="Proteomes" id="UP000714275">
    <property type="component" value="Unassembled WGS sequence"/>
</dbReference>
<name>A0A9P6ZJ76_9AGAM</name>
<protein>
    <recommendedName>
        <fullName evidence="2">Protein kinase domain-containing protein</fullName>
    </recommendedName>
</protein>
<dbReference type="Gene3D" id="1.10.510.10">
    <property type="entry name" value="Transferase(Phosphotransferase) domain 1"/>
    <property type="match status" value="1"/>
</dbReference>
<feature type="region of interest" description="Disordered" evidence="1">
    <location>
        <begin position="450"/>
        <end position="480"/>
    </location>
</feature>
<keyword evidence="4" id="KW-1185">Reference proteome</keyword>
<feature type="compositionally biased region" description="Pro residues" evidence="1">
    <location>
        <begin position="533"/>
        <end position="543"/>
    </location>
</feature>
<dbReference type="Pfam" id="PF17667">
    <property type="entry name" value="Pkinase_fungal"/>
    <property type="match status" value="2"/>
</dbReference>
<reference evidence="3" key="1">
    <citation type="journal article" date="2020" name="New Phytol.">
        <title>Comparative genomics reveals dynamic genome evolution in host specialist ectomycorrhizal fungi.</title>
        <authorList>
            <person name="Lofgren L.A."/>
            <person name="Nguyen N.H."/>
            <person name="Vilgalys R."/>
            <person name="Ruytinx J."/>
            <person name="Liao H.L."/>
            <person name="Branco S."/>
            <person name="Kuo A."/>
            <person name="LaButti K."/>
            <person name="Lipzen A."/>
            <person name="Andreopoulos W."/>
            <person name="Pangilinan J."/>
            <person name="Riley R."/>
            <person name="Hundley H."/>
            <person name="Na H."/>
            <person name="Barry K."/>
            <person name="Grigoriev I.V."/>
            <person name="Stajich J.E."/>
            <person name="Kennedy P.G."/>
        </authorList>
    </citation>
    <scope>NUCLEOTIDE SEQUENCE</scope>
    <source>
        <strain evidence="3">DOB743</strain>
    </source>
</reference>
<dbReference type="OrthoDB" id="2683627at2759"/>
<dbReference type="AlphaFoldDB" id="A0A9P6ZJ76"/>
<evidence type="ECO:0000256" key="1">
    <source>
        <dbReference type="SAM" id="MobiDB-lite"/>
    </source>
</evidence>
<dbReference type="EMBL" id="JABBWD010000078">
    <property type="protein sequence ID" value="KAG1768592.1"/>
    <property type="molecule type" value="Genomic_DNA"/>
</dbReference>
<dbReference type="PROSITE" id="PS00109">
    <property type="entry name" value="PROTEIN_KINASE_TYR"/>
    <property type="match status" value="1"/>
</dbReference>
<dbReference type="InterPro" id="IPR011009">
    <property type="entry name" value="Kinase-like_dom_sf"/>
</dbReference>